<evidence type="ECO:0000256" key="3">
    <source>
        <dbReference type="ARBA" id="ARBA00012663"/>
    </source>
</evidence>
<dbReference type="AlphaFoldDB" id="A0A644VCI3"/>
<keyword evidence="4" id="KW-0378">Hydrolase</keyword>
<dbReference type="Pfam" id="PF00728">
    <property type="entry name" value="Glyco_hydro_20"/>
    <property type="match status" value="1"/>
</dbReference>
<evidence type="ECO:0000256" key="4">
    <source>
        <dbReference type="ARBA" id="ARBA00022801"/>
    </source>
</evidence>
<comment type="catalytic activity">
    <reaction evidence="1">
        <text>Hydrolysis of terminal non-reducing N-acetyl-D-hexosamine residues in N-acetyl-beta-D-hexosaminides.</text>
        <dbReference type="EC" id="3.2.1.52"/>
    </reaction>
</comment>
<gene>
    <name evidence="8" type="ORF">SDC9_34946</name>
</gene>
<evidence type="ECO:0000259" key="6">
    <source>
        <dbReference type="Pfam" id="PF00728"/>
    </source>
</evidence>
<dbReference type="EC" id="3.2.1.52" evidence="3"/>
<dbReference type="GO" id="GO:0030203">
    <property type="term" value="P:glycosaminoglycan metabolic process"/>
    <property type="evidence" value="ECO:0007669"/>
    <property type="project" value="TreeGrafter"/>
</dbReference>
<keyword evidence="5" id="KW-0326">Glycosidase</keyword>
<dbReference type="InterPro" id="IPR015883">
    <property type="entry name" value="Glyco_hydro_20_cat"/>
</dbReference>
<dbReference type="SUPFAM" id="SSF55545">
    <property type="entry name" value="beta-N-acetylhexosaminidase-like domain"/>
    <property type="match status" value="1"/>
</dbReference>
<reference evidence="8" key="1">
    <citation type="submission" date="2019-08" db="EMBL/GenBank/DDBJ databases">
        <authorList>
            <person name="Kucharzyk K."/>
            <person name="Murdoch R.W."/>
            <person name="Higgins S."/>
            <person name="Loffler F."/>
        </authorList>
    </citation>
    <scope>NUCLEOTIDE SEQUENCE</scope>
</reference>
<name>A0A644VCI3_9ZZZZ</name>
<evidence type="ECO:0000313" key="8">
    <source>
        <dbReference type="EMBL" id="MPL88917.1"/>
    </source>
</evidence>
<sequence>MNYKTSVKVIILNCILLFLSTFDIKSETNSMIIPMPVKFSQQDGVVEMKDIKLRTIGFASANLVSLAEAIIKPYNNDKNNLYRDKYGVILYLQIDPSVSIPSEGYRLTVNDKGIQIIASTESGIFYGLQSLSQLLTVPCQKEQLGFLEIEDYPRFSYRGLQLDVGRHIFPVEFIKKYLDMMAQYKLNTFHWHLTGDQGWRIEIDAYPNLMETGAYRDQTLIGHFREKPRRFDGLKYGGYYSKEEMREVVAYAASKYITVIPEVEMPGHATAALASYPHLACESAPDSFKVAEYWGVHNNAFCAGKEETFGFLEKVLDEVIEIFPSEYIHIGGDECKKDYWKQCSDCQKRMKKNKLKNEDELQSYFIERVEKYLNKKGRQIIGWDEILEGGIAPNATLMSWRGVSGGIAAAQQHHDVIMTPNTYLYFDYPESTSDQEPLTIHRVIPLEKVYAYNPVSSSELTSEQQKYIKGIQACVWTEYARTPEKAAYLTFPRFYALSEVAWTQEQKKNWEDFSVNRLPNHLAEIDADNFNYRVPTPLGAEEKTIQTEKYTVDFKPSVKGAKVYFSLDGRMPSENDFLLSEPVTINVPKGEERIVKSLVITPSGKRSIVVTTILSNM</sequence>
<evidence type="ECO:0000256" key="1">
    <source>
        <dbReference type="ARBA" id="ARBA00001231"/>
    </source>
</evidence>
<dbReference type="Gene3D" id="3.20.20.80">
    <property type="entry name" value="Glycosidases"/>
    <property type="match status" value="1"/>
</dbReference>
<dbReference type="Pfam" id="PF02838">
    <property type="entry name" value="Glyco_hydro_20b"/>
    <property type="match status" value="1"/>
</dbReference>
<dbReference type="GO" id="GO:0016020">
    <property type="term" value="C:membrane"/>
    <property type="evidence" value="ECO:0007669"/>
    <property type="project" value="TreeGrafter"/>
</dbReference>
<feature type="domain" description="Glycoside hydrolase family 20 catalytic" evidence="6">
    <location>
        <begin position="155"/>
        <end position="504"/>
    </location>
</feature>
<organism evidence="8">
    <name type="scientific">bioreactor metagenome</name>
    <dbReference type="NCBI Taxonomy" id="1076179"/>
    <lineage>
        <taxon>unclassified sequences</taxon>
        <taxon>metagenomes</taxon>
        <taxon>ecological metagenomes</taxon>
    </lineage>
</organism>
<dbReference type="PANTHER" id="PTHR22600">
    <property type="entry name" value="BETA-HEXOSAMINIDASE"/>
    <property type="match status" value="1"/>
</dbReference>
<protein>
    <recommendedName>
        <fullName evidence="3">beta-N-acetylhexosaminidase</fullName>
        <ecNumber evidence="3">3.2.1.52</ecNumber>
    </recommendedName>
</protein>
<dbReference type="InterPro" id="IPR025705">
    <property type="entry name" value="Beta_hexosaminidase_sua/sub"/>
</dbReference>
<dbReference type="CDD" id="cd06563">
    <property type="entry name" value="GH20_chitobiase-like"/>
    <property type="match status" value="1"/>
</dbReference>
<feature type="domain" description="Beta-hexosaminidase bacterial type N-terminal" evidence="7">
    <location>
        <begin position="31"/>
        <end position="152"/>
    </location>
</feature>
<dbReference type="InterPro" id="IPR029018">
    <property type="entry name" value="Hex-like_dom2"/>
</dbReference>
<comment type="similarity">
    <text evidence="2">Belongs to the glycosyl hydrolase 20 family.</text>
</comment>
<dbReference type="PANTHER" id="PTHR22600:SF57">
    <property type="entry name" value="BETA-N-ACETYLHEXOSAMINIDASE"/>
    <property type="match status" value="1"/>
</dbReference>
<dbReference type="EMBL" id="VSSQ01000268">
    <property type="protein sequence ID" value="MPL88917.1"/>
    <property type="molecule type" value="Genomic_DNA"/>
</dbReference>
<dbReference type="SUPFAM" id="SSF51445">
    <property type="entry name" value="(Trans)glycosidases"/>
    <property type="match status" value="1"/>
</dbReference>
<evidence type="ECO:0000256" key="2">
    <source>
        <dbReference type="ARBA" id="ARBA00006285"/>
    </source>
</evidence>
<dbReference type="GO" id="GO:0005975">
    <property type="term" value="P:carbohydrate metabolic process"/>
    <property type="evidence" value="ECO:0007669"/>
    <property type="project" value="InterPro"/>
</dbReference>
<comment type="caution">
    <text evidence="8">The sequence shown here is derived from an EMBL/GenBank/DDBJ whole genome shotgun (WGS) entry which is preliminary data.</text>
</comment>
<dbReference type="InterPro" id="IPR015882">
    <property type="entry name" value="HEX_bac_N"/>
</dbReference>
<dbReference type="Gene3D" id="3.30.379.10">
    <property type="entry name" value="Chitobiase/beta-hexosaminidase domain 2-like"/>
    <property type="match status" value="1"/>
</dbReference>
<accession>A0A644VCI3</accession>
<dbReference type="PRINTS" id="PR00738">
    <property type="entry name" value="GLHYDRLASE20"/>
</dbReference>
<evidence type="ECO:0000256" key="5">
    <source>
        <dbReference type="ARBA" id="ARBA00023295"/>
    </source>
</evidence>
<dbReference type="GO" id="GO:0004563">
    <property type="term" value="F:beta-N-acetylhexosaminidase activity"/>
    <property type="evidence" value="ECO:0007669"/>
    <property type="project" value="UniProtKB-EC"/>
</dbReference>
<dbReference type="InterPro" id="IPR017853">
    <property type="entry name" value="GH"/>
</dbReference>
<proteinExistence type="inferred from homology"/>
<evidence type="ECO:0000259" key="7">
    <source>
        <dbReference type="Pfam" id="PF02838"/>
    </source>
</evidence>